<sequence length="94" mass="10611">MKATGITRKVDELGRIVIPKELRKTLNIDTKDPIEIFTEEDSIILRKYESNMTCMITGEVSNKNISLFNGKIVVSPEGAELLIKELHEIIVPTK</sequence>
<protein>
    <submittedName>
        <fullName evidence="3">Transition state regulatory protein AbrB</fullName>
    </submittedName>
</protein>
<dbReference type="InterPro" id="IPR037914">
    <property type="entry name" value="SpoVT-AbrB_sf"/>
</dbReference>
<dbReference type="RefSeq" id="WP_063260312.1">
    <property type="nucleotide sequence ID" value="NZ_LJKE01000030.1"/>
</dbReference>
<evidence type="ECO:0000259" key="2">
    <source>
        <dbReference type="PROSITE" id="PS51740"/>
    </source>
</evidence>
<feature type="domain" description="SpoVT-AbrB" evidence="2">
    <location>
        <begin position="5"/>
        <end position="50"/>
    </location>
</feature>
<dbReference type="SUPFAM" id="SSF89447">
    <property type="entry name" value="AbrB/MazE/MraZ-like"/>
    <property type="match status" value="1"/>
</dbReference>
<dbReference type="InterPro" id="IPR040678">
    <property type="entry name" value="AbrB_C"/>
</dbReference>
<dbReference type="GO" id="GO:0003677">
    <property type="term" value="F:DNA binding"/>
    <property type="evidence" value="ECO:0007669"/>
    <property type="project" value="UniProtKB-UniRule"/>
</dbReference>
<keyword evidence="1" id="KW-0238">DNA-binding</keyword>
<proteinExistence type="predicted"/>
<evidence type="ECO:0000313" key="4">
    <source>
        <dbReference type="Proteomes" id="UP000076482"/>
    </source>
</evidence>
<accession>A0A162PAH4</accession>
<dbReference type="EMBL" id="LJKE01000030">
    <property type="protein sequence ID" value="KZD70037.1"/>
    <property type="molecule type" value="Genomic_DNA"/>
</dbReference>
<dbReference type="AlphaFoldDB" id="A0A162PAH4"/>
<name>A0A162PAH4_BACCE</name>
<dbReference type="PANTHER" id="PTHR36432">
    <property type="match status" value="1"/>
</dbReference>
<dbReference type="Gene3D" id="2.10.260.10">
    <property type="match status" value="1"/>
</dbReference>
<reference evidence="3 4" key="1">
    <citation type="submission" date="2015-09" db="EMBL/GenBank/DDBJ databases">
        <title>Bacillus cereus food isolates.</title>
        <authorList>
            <person name="Boekhorst J."/>
        </authorList>
    </citation>
    <scope>NUCLEOTIDE SEQUENCE [LARGE SCALE GENOMIC DNA]</scope>
    <source>
        <strain evidence="3 4">B4088</strain>
    </source>
</reference>
<dbReference type="Pfam" id="PF18277">
    <property type="entry name" value="AbrB_C"/>
    <property type="match status" value="1"/>
</dbReference>
<dbReference type="InterPro" id="IPR007159">
    <property type="entry name" value="SpoVT-AbrB_dom"/>
</dbReference>
<gene>
    <name evidence="3" type="ORF">B4088_1216</name>
</gene>
<dbReference type="NCBIfam" id="TIGR01439">
    <property type="entry name" value="lp_hng_hel_AbrB"/>
    <property type="match status" value="1"/>
</dbReference>
<evidence type="ECO:0000313" key="3">
    <source>
        <dbReference type="EMBL" id="KZD70037.1"/>
    </source>
</evidence>
<evidence type="ECO:0000256" key="1">
    <source>
        <dbReference type="PROSITE-ProRule" id="PRU01076"/>
    </source>
</evidence>
<dbReference type="InterPro" id="IPR052731">
    <property type="entry name" value="B_subtilis_Trans_State_Reg"/>
</dbReference>
<comment type="caution">
    <text evidence="3">The sequence shown here is derived from an EMBL/GenBank/DDBJ whole genome shotgun (WGS) entry which is preliminary data.</text>
</comment>
<dbReference type="SMART" id="SM00966">
    <property type="entry name" value="SpoVT_AbrB"/>
    <property type="match status" value="1"/>
</dbReference>
<dbReference type="PROSITE" id="PS51740">
    <property type="entry name" value="SPOVT_ABRB"/>
    <property type="match status" value="1"/>
</dbReference>
<organism evidence="3 4">
    <name type="scientific">Bacillus cereus</name>
    <dbReference type="NCBI Taxonomy" id="1396"/>
    <lineage>
        <taxon>Bacteria</taxon>
        <taxon>Bacillati</taxon>
        <taxon>Bacillota</taxon>
        <taxon>Bacilli</taxon>
        <taxon>Bacillales</taxon>
        <taxon>Bacillaceae</taxon>
        <taxon>Bacillus</taxon>
        <taxon>Bacillus cereus group</taxon>
    </lineage>
</organism>
<dbReference type="Pfam" id="PF04014">
    <property type="entry name" value="MazE_antitoxin"/>
    <property type="match status" value="1"/>
</dbReference>
<dbReference type="PANTHER" id="PTHR36432:SF4">
    <property type="entry name" value="TRANSITION STATE REGULATOR ABH-RELATED"/>
    <property type="match status" value="1"/>
</dbReference>
<dbReference type="PATRIC" id="fig|1396.535.peg.622"/>
<dbReference type="Proteomes" id="UP000076482">
    <property type="component" value="Unassembled WGS sequence"/>
</dbReference>